<feature type="transmembrane region" description="Helical" evidence="11">
    <location>
        <begin position="53"/>
        <end position="74"/>
    </location>
</feature>
<evidence type="ECO:0000256" key="7">
    <source>
        <dbReference type="ARBA" id="ARBA00022573"/>
    </source>
</evidence>
<evidence type="ECO:0000256" key="6">
    <source>
        <dbReference type="ARBA" id="ARBA00022475"/>
    </source>
</evidence>
<protein>
    <recommendedName>
        <fullName evidence="5 11">Probable cobalamin biosynthesis protein CobD</fullName>
    </recommendedName>
</protein>
<comment type="similarity">
    <text evidence="4 11">Belongs to the CobD/CbiB family.</text>
</comment>
<evidence type="ECO:0000256" key="8">
    <source>
        <dbReference type="ARBA" id="ARBA00022692"/>
    </source>
</evidence>
<dbReference type="Pfam" id="PF03186">
    <property type="entry name" value="CobD_Cbib"/>
    <property type="match status" value="1"/>
</dbReference>
<dbReference type="GO" id="GO:0015420">
    <property type="term" value="F:ABC-type vitamin B12 transporter activity"/>
    <property type="evidence" value="ECO:0007669"/>
    <property type="project" value="UniProtKB-UniRule"/>
</dbReference>
<keyword evidence="7 11" id="KW-0169">Cobalamin biosynthesis</keyword>
<sequence length="306" mass="31394">MEGRLMGAAAALAIGLAVGLDGLVGELPNRLHPVAYLGRLVGWTDREWRHPRLVGALAAVTIPIIAAAIAWGFVTGAGRVGWIAGALAAGFVLFVTTSLRALVETARDVIEATETDRERARERVPALIGRDPEDLSPSELRSGAVESAAENLADGLVAPLVAFVVGVSLGGVALGAAAAGWVKGVNTLDSMLGYRSKPVGWAGARLDDLVMAVPARVAAVAIALAAGRPGAVVAARRWAREPLSPNSGWPMATLAVALDVGLVKPGAYDLNSDAALPDRERGRRGVRVVTGAGVLSILAGGVIAWL</sequence>
<keyword evidence="9 11" id="KW-1133">Transmembrane helix</keyword>
<dbReference type="Proteomes" id="UP000663292">
    <property type="component" value="Chromosome"/>
</dbReference>
<keyword evidence="13" id="KW-1185">Reference proteome</keyword>
<dbReference type="UniPathway" id="UPA00148"/>
<dbReference type="GO" id="GO:0048472">
    <property type="term" value="F:threonine-phosphate decarboxylase activity"/>
    <property type="evidence" value="ECO:0007669"/>
    <property type="project" value="InterPro"/>
</dbReference>
<dbReference type="GO" id="GO:0005886">
    <property type="term" value="C:plasma membrane"/>
    <property type="evidence" value="ECO:0007669"/>
    <property type="project" value="UniProtKB-SubCell"/>
</dbReference>
<dbReference type="GO" id="GO:0009236">
    <property type="term" value="P:cobalamin biosynthetic process"/>
    <property type="evidence" value="ECO:0007669"/>
    <property type="project" value="UniProtKB-UniRule"/>
</dbReference>
<evidence type="ECO:0000256" key="9">
    <source>
        <dbReference type="ARBA" id="ARBA00022989"/>
    </source>
</evidence>
<gene>
    <name evidence="12" type="primary">cbiB</name>
    <name evidence="11" type="synonym">cobD</name>
    <name evidence="12" type="ORF">HSEST_2339</name>
</gene>
<dbReference type="HAMAP" id="MF_00024">
    <property type="entry name" value="CobD_CbiB"/>
    <property type="match status" value="1"/>
</dbReference>
<dbReference type="PANTHER" id="PTHR34308">
    <property type="entry name" value="COBALAMIN BIOSYNTHESIS PROTEIN CBIB"/>
    <property type="match status" value="1"/>
</dbReference>
<dbReference type="InterPro" id="IPR004485">
    <property type="entry name" value="Cobalamin_biosynth_CobD/CbiB"/>
</dbReference>
<comment type="function">
    <text evidence="1 11">Converts cobyric acid to cobinamide by the addition of aminopropanol on the F carboxylic group.</text>
</comment>
<comment type="subcellular location">
    <subcellularLocation>
        <location evidence="2 11">Cell membrane</location>
        <topology evidence="2 11">Multi-pass membrane protein</topology>
    </subcellularLocation>
</comment>
<keyword evidence="10 11" id="KW-0472">Membrane</keyword>
<evidence type="ECO:0000256" key="1">
    <source>
        <dbReference type="ARBA" id="ARBA00003384"/>
    </source>
</evidence>
<evidence type="ECO:0000256" key="4">
    <source>
        <dbReference type="ARBA" id="ARBA00006263"/>
    </source>
</evidence>
<keyword evidence="6 11" id="KW-1003">Cell membrane</keyword>
<comment type="caution">
    <text evidence="11">Lacks conserved residue(s) required for the propagation of feature annotation.</text>
</comment>
<accession>A0A897NUC6</accession>
<evidence type="ECO:0000256" key="3">
    <source>
        <dbReference type="ARBA" id="ARBA00004953"/>
    </source>
</evidence>
<dbReference type="NCBIfam" id="TIGR00380">
    <property type="entry name" value="cobal_cbiB"/>
    <property type="match status" value="1"/>
</dbReference>
<evidence type="ECO:0000256" key="10">
    <source>
        <dbReference type="ARBA" id="ARBA00023136"/>
    </source>
</evidence>
<evidence type="ECO:0000313" key="13">
    <source>
        <dbReference type="Proteomes" id="UP000663292"/>
    </source>
</evidence>
<reference evidence="12 13" key="1">
    <citation type="submission" date="2020-11" db="EMBL/GenBank/DDBJ databases">
        <title>Carbohydrate-dependent, anaerobic sulfur respiration: A novel catabolism in halophilic archaea.</title>
        <authorList>
            <person name="Sorokin D.Y."/>
            <person name="Messina E."/>
            <person name="Smedile F."/>
            <person name="La Cono V."/>
            <person name="Hallsworth J.E."/>
            <person name="Yakimov M.M."/>
        </authorList>
    </citation>
    <scope>NUCLEOTIDE SEQUENCE [LARGE SCALE GENOMIC DNA]</scope>
    <source>
        <strain evidence="12 13">HSR-Est</strain>
    </source>
</reference>
<organism evidence="12 13">
    <name type="scientific">Halapricum desulfuricans</name>
    <dbReference type="NCBI Taxonomy" id="2841257"/>
    <lineage>
        <taxon>Archaea</taxon>
        <taxon>Methanobacteriati</taxon>
        <taxon>Methanobacteriota</taxon>
        <taxon>Stenosarchaea group</taxon>
        <taxon>Halobacteria</taxon>
        <taxon>Halobacteriales</taxon>
        <taxon>Haloarculaceae</taxon>
        <taxon>Halapricum</taxon>
    </lineage>
</organism>
<comment type="pathway">
    <text evidence="3 11">Cofactor biosynthesis; adenosylcobalamin biosynthesis.</text>
</comment>
<dbReference type="PANTHER" id="PTHR34308:SF1">
    <property type="entry name" value="COBALAMIN BIOSYNTHESIS PROTEIN CBIB"/>
    <property type="match status" value="1"/>
</dbReference>
<feature type="transmembrane region" description="Helical" evidence="11">
    <location>
        <begin position="286"/>
        <end position="305"/>
    </location>
</feature>
<evidence type="ECO:0000313" key="12">
    <source>
        <dbReference type="EMBL" id="QSG15851.1"/>
    </source>
</evidence>
<dbReference type="EMBL" id="CP064791">
    <property type="protein sequence ID" value="QSG15851.1"/>
    <property type="molecule type" value="Genomic_DNA"/>
</dbReference>
<keyword evidence="8 11" id="KW-0812">Transmembrane</keyword>
<feature type="transmembrane region" description="Helical" evidence="11">
    <location>
        <begin position="160"/>
        <end position="182"/>
    </location>
</feature>
<name>A0A897NUC6_9EURY</name>
<feature type="transmembrane region" description="Helical" evidence="11">
    <location>
        <begin position="81"/>
        <end position="103"/>
    </location>
</feature>
<proteinExistence type="inferred from homology"/>
<evidence type="ECO:0000256" key="11">
    <source>
        <dbReference type="HAMAP-Rule" id="MF_00024"/>
    </source>
</evidence>
<dbReference type="AlphaFoldDB" id="A0A897NUC6"/>
<evidence type="ECO:0000256" key="5">
    <source>
        <dbReference type="ARBA" id="ARBA00016185"/>
    </source>
</evidence>
<evidence type="ECO:0000256" key="2">
    <source>
        <dbReference type="ARBA" id="ARBA00004651"/>
    </source>
</evidence>